<sequence length="93" mass="10288">MVQRRSKQRTAEEAERKILLEGLEGARLGIARAYAGFNSAADPELIESFVYEINALQARYSYLLRQVKALDGVQPRPQSAGEGRLDLPTTLPG</sequence>
<protein>
    <submittedName>
        <fullName evidence="2">YaaL family protein</fullName>
    </submittedName>
</protein>
<feature type="region of interest" description="Disordered" evidence="1">
    <location>
        <begin position="74"/>
        <end position="93"/>
    </location>
</feature>
<dbReference type="Proteomes" id="UP000824208">
    <property type="component" value="Unassembled WGS sequence"/>
</dbReference>
<dbReference type="AlphaFoldDB" id="A0A9D2M9G7"/>
<name>A0A9D2M9G7_9FIRM</name>
<evidence type="ECO:0000313" key="2">
    <source>
        <dbReference type="EMBL" id="HJB56492.1"/>
    </source>
</evidence>
<evidence type="ECO:0000313" key="3">
    <source>
        <dbReference type="Proteomes" id="UP000824208"/>
    </source>
</evidence>
<dbReference type="Pfam" id="PF10704">
    <property type="entry name" value="DUF2508"/>
    <property type="match status" value="1"/>
</dbReference>
<organism evidence="2 3">
    <name type="scientific">Candidatus Flavonifractor intestinipullorum</name>
    <dbReference type="NCBI Taxonomy" id="2838587"/>
    <lineage>
        <taxon>Bacteria</taxon>
        <taxon>Bacillati</taxon>
        <taxon>Bacillota</taxon>
        <taxon>Clostridia</taxon>
        <taxon>Eubacteriales</taxon>
        <taxon>Oscillospiraceae</taxon>
        <taxon>Flavonifractor</taxon>
    </lineage>
</organism>
<dbReference type="EMBL" id="DWYC01000034">
    <property type="protein sequence ID" value="HJB56492.1"/>
    <property type="molecule type" value="Genomic_DNA"/>
</dbReference>
<gene>
    <name evidence="2" type="ORF">H9714_02960</name>
</gene>
<evidence type="ECO:0000256" key="1">
    <source>
        <dbReference type="SAM" id="MobiDB-lite"/>
    </source>
</evidence>
<comment type="caution">
    <text evidence="2">The sequence shown here is derived from an EMBL/GenBank/DDBJ whole genome shotgun (WGS) entry which is preliminary data.</text>
</comment>
<reference evidence="2" key="2">
    <citation type="submission" date="2021-04" db="EMBL/GenBank/DDBJ databases">
        <authorList>
            <person name="Gilroy R."/>
        </authorList>
    </citation>
    <scope>NUCLEOTIDE SEQUENCE</scope>
    <source>
        <strain evidence="2">CHK189-11263</strain>
    </source>
</reference>
<accession>A0A9D2M9G7</accession>
<reference evidence="2" key="1">
    <citation type="journal article" date="2021" name="PeerJ">
        <title>Extensive microbial diversity within the chicken gut microbiome revealed by metagenomics and culture.</title>
        <authorList>
            <person name="Gilroy R."/>
            <person name="Ravi A."/>
            <person name="Getino M."/>
            <person name="Pursley I."/>
            <person name="Horton D.L."/>
            <person name="Alikhan N.F."/>
            <person name="Baker D."/>
            <person name="Gharbi K."/>
            <person name="Hall N."/>
            <person name="Watson M."/>
            <person name="Adriaenssens E.M."/>
            <person name="Foster-Nyarko E."/>
            <person name="Jarju S."/>
            <person name="Secka A."/>
            <person name="Antonio M."/>
            <person name="Oren A."/>
            <person name="Chaudhuri R.R."/>
            <person name="La Ragione R."/>
            <person name="Hildebrand F."/>
            <person name="Pallen M.J."/>
        </authorList>
    </citation>
    <scope>NUCLEOTIDE SEQUENCE</scope>
    <source>
        <strain evidence="2">CHK189-11263</strain>
    </source>
</reference>
<proteinExistence type="predicted"/>
<dbReference type="InterPro" id="IPR019644">
    <property type="entry name" value="DUF2508"/>
</dbReference>